<dbReference type="Pfam" id="PF01138">
    <property type="entry name" value="RNase_PH"/>
    <property type="match status" value="2"/>
</dbReference>
<dbReference type="CDD" id="cd11363">
    <property type="entry name" value="RNase_PH_PNPase_1"/>
    <property type="match status" value="1"/>
</dbReference>
<dbReference type="AlphaFoldDB" id="A0AA93BMP0"/>
<dbReference type="Proteomes" id="UP000283672">
    <property type="component" value="Unassembled WGS sequence"/>
</dbReference>
<dbReference type="GO" id="GO:0005829">
    <property type="term" value="C:cytosol"/>
    <property type="evidence" value="ECO:0007669"/>
    <property type="project" value="TreeGrafter"/>
</dbReference>
<dbReference type="SMART" id="SM00322">
    <property type="entry name" value="KH"/>
    <property type="match status" value="1"/>
</dbReference>
<dbReference type="SUPFAM" id="SSF50249">
    <property type="entry name" value="Nucleic acid-binding proteins"/>
    <property type="match status" value="1"/>
</dbReference>
<dbReference type="InterPro" id="IPR004088">
    <property type="entry name" value="KH_dom_type_1"/>
</dbReference>
<dbReference type="Pfam" id="PF00013">
    <property type="entry name" value="KH_1"/>
    <property type="match status" value="1"/>
</dbReference>
<dbReference type="InterPro" id="IPR036456">
    <property type="entry name" value="PNPase_PH_RNA-bd_sf"/>
</dbReference>
<dbReference type="Pfam" id="PF00575">
    <property type="entry name" value="S1"/>
    <property type="match status" value="1"/>
</dbReference>
<keyword evidence="6 8" id="KW-0460">Magnesium</keyword>
<evidence type="ECO:0000256" key="7">
    <source>
        <dbReference type="ARBA" id="ARBA00022884"/>
    </source>
</evidence>
<evidence type="ECO:0000256" key="2">
    <source>
        <dbReference type="ARBA" id="ARBA00022490"/>
    </source>
</evidence>
<evidence type="ECO:0000256" key="9">
    <source>
        <dbReference type="SAM" id="MobiDB-lite"/>
    </source>
</evidence>
<dbReference type="GO" id="GO:0006396">
    <property type="term" value="P:RNA processing"/>
    <property type="evidence" value="ECO:0007669"/>
    <property type="project" value="InterPro"/>
</dbReference>
<dbReference type="SUPFAM" id="SSF46915">
    <property type="entry name" value="Polynucleotide phosphorylase/guanosine pentaphosphate synthase (PNPase/GPSI), domain 3"/>
    <property type="match status" value="1"/>
</dbReference>
<evidence type="ECO:0000256" key="8">
    <source>
        <dbReference type="HAMAP-Rule" id="MF_01595"/>
    </source>
</evidence>
<dbReference type="EC" id="2.7.7.8" evidence="8"/>
<dbReference type="SUPFAM" id="SSF55666">
    <property type="entry name" value="Ribonuclease PH domain 2-like"/>
    <property type="match status" value="2"/>
</dbReference>
<dbReference type="InterPro" id="IPR012162">
    <property type="entry name" value="PNPase"/>
</dbReference>
<feature type="region of interest" description="Disordered" evidence="9">
    <location>
        <begin position="711"/>
        <end position="772"/>
    </location>
</feature>
<dbReference type="GO" id="GO:0000175">
    <property type="term" value="F:3'-5'-RNA exonuclease activity"/>
    <property type="evidence" value="ECO:0007669"/>
    <property type="project" value="TreeGrafter"/>
</dbReference>
<keyword evidence="3 8" id="KW-0808">Transferase</keyword>
<dbReference type="CDD" id="cd02393">
    <property type="entry name" value="KH-I_PNPase"/>
    <property type="match status" value="1"/>
</dbReference>
<comment type="catalytic activity">
    <reaction evidence="8">
        <text>RNA(n+1) + phosphate = RNA(n) + a ribonucleoside 5'-diphosphate</text>
        <dbReference type="Rhea" id="RHEA:22096"/>
        <dbReference type="Rhea" id="RHEA-COMP:14527"/>
        <dbReference type="Rhea" id="RHEA-COMP:17342"/>
        <dbReference type="ChEBI" id="CHEBI:43474"/>
        <dbReference type="ChEBI" id="CHEBI:57930"/>
        <dbReference type="ChEBI" id="CHEBI:140395"/>
        <dbReference type="EC" id="2.7.7.8"/>
    </reaction>
</comment>
<organism evidence="11 12">
    <name type="scientific">Segatella copri</name>
    <dbReference type="NCBI Taxonomy" id="165179"/>
    <lineage>
        <taxon>Bacteria</taxon>
        <taxon>Pseudomonadati</taxon>
        <taxon>Bacteroidota</taxon>
        <taxon>Bacteroidia</taxon>
        <taxon>Bacteroidales</taxon>
        <taxon>Prevotellaceae</taxon>
        <taxon>Segatella</taxon>
    </lineage>
</organism>
<protein>
    <recommendedName>
        <fullName evidence="8">Polyribonucleotide nucleotidyltransferase</fullName>
        <ecNumber evidence="8">2.7.7.8</ecNumber>
    </recommendedName>
    <alternativeName>
        <fullName evidence="8">Polynucleotide phosphorylase</fullName>
        <shortName evidence="8">PNPase</shortName>
    </alternativeName>
</protein>
<dbReference type="HAMAP" id="MF_01595">
    <property type="entry name" value="PNPase"/>
    <property type="match status" value="1"/>
</dbReference>
<dbReference type="EMBL" id="QROP01000034">
    <property type="protein sequence ID" value="RHL35418.1"/>
    <property type="molecule type" value="Genomic_DNA"/>
</dbReference>
<dbReference type="PIRSF" id="PIRSF005499">
    <property type="entry name" value="PNPase"/>
    <property type="match status" value="1"/>
</dbReference>
<dbReference type="GO" id="GO:0003723">
    <property type="term" value="F:RNA binding"/>
    <property type="evidence" value="ECO:0007669"/>
    <property type="project" value="UniProtKB-UniRule"/>
</dbReference>
<evidence type="ECO:0000256" key="4">
    <source>
        <dbReference type="ARBA" id="ARBA00022695"/>
    </source>
</evidence>
<dbReference type="Gene3D" id="3.30.230.70">
    <property type="entry name" value="GHMP Kinase, N-terminal domain"/>
    <property type="match status" value="2"/>
</dbReference>
<dbReference type="PROSITE" id="PS50084">
    <property type="entry name" value="KH_TYPE_1"/>
    <property type="match status" value="1"/>
</dbReference>
<dbReference type="GO" id="GO:0000287">
    <property type="term" value="F:magnesium ion binding"/>
    <property type="evidence" value="ECO:0007669"/>
    <property type="project" value="UniProtKB-UniRule"/>
</dbReference>
<dbReference type="InterPro" id="IPR027408">
    <property type="entry name" value="PNPase/RNase_PH_dom_sf"/>
</dbReference>
<dbReference type="InterPro" id="IPR015847">
    <property type="entry name" value="ExoRNase_PH_dom2"/>
</dbReference>
<dbReference type="InterPro" id="IPR012340">
    <property type="entry name" value="NA-bd_OB-fold"/>
</dbReference>
<dbReference type="InterPro" id="IPR001247">
    <property type="entry name" value="ExoRNase_PH_dom1"/>
</dbReference>
<dbReference type="GO" id="GO:0006402">
    <property type="term" value="P:mRNA catabolic process"/>
    <property type="evidence" value="ECO:0007669"/>
    <property type="project" value="UniProtKB-UniRule"/>
</dbReference>
<dbReference type="InterPro" id="IPR004087">
    <property type="entry name" value="KH_dom"/>
</dbReference>
<keyword evidence="7 8" id="KW-0694">RNA-binding</keyword>
<name>A0AA93BMP0_9BACT</name>
<dbReference type="Gene3D" id="2.40.50.140">
    <property type="entry name" value="Nucleic acid-binding proteins"/>
    <property type="match status" value="1"/>
</dbReference>
<dbReference type="PANTHER" id="PTHR11252:SF0">
    <property type="entry name" value="POLYRIBONUCLEOTIDE NUCLEOTIDYLTRANSFERASE 1, MITOCHONDRIAL"/>
    <property type="match status" value="1"/>
</dbReference>
<dbReference type="InterPro" id="IPR036612">
    <property type="entry name" value="KH_dom_type_1_sf"/>
</dbReference>
<dbReference type="SMART" id="SM00316">
    <property type="entry name" value="S1"/>
    <property type="match status" value="1"/>
</dbReference>
<evidence type="ECO:0000259" key="10">
    <source>
        <dbReference type="PROSITE" id="PS50126"/>
    </source>
</evidence>
<dbReference type="RefSeq" id="WP_118416748.1">
    <property type="nucleotide sequence ID" value="NZ_QROP01000034.1"/>
</dbReference>
<comment type="cofactor">
    <cofactor evidence="8">
        <name>Mg(2+)</name>
        <dbReference type="ChEBI" id="CHEBI:18420"/>
    </cofactor>
</comment>
<comment type="subcellular location">
    <subcellularLocation>
        <location evidence="8">Cytoplasm</location>
    </subcellularLocation>
</comment>
<dbReference type="SUPFAM" id="SSF54211">
    <property type="entry name" value="Ribosomal protein S5 domain 2-like"/>
    <property type="match status" value="2"/>
</dbReference>
<dbReference type="FunFam" id="3.30.230.70:FF:000001">
    <property type="entry name" value="Polyribonucleotide nucleotidyltransferase"/>
    <property type="match status" value="1"/>
</dbReference>
<dbReference type="SUPFAM" id="SSF54791">
    <property type="entry name" value="Eukaryotic type KH-domain (KH-domain type I)"/>
    <property type="match status" value="1"/>
</dbReference>
<feature type="binding site" evidence="8">
    <location>
        <position position="501"/>
    </location>
    <ligand>
        <name>Mg(2+)</name>
        <dbReference type="ChEBI" id="CHEBI:18420"/>
    </ligand>
</feature>
<dbReference type="GO" id="GO:0004654">
    <property type="term" value="F:polyribonucleotide nucleotidyltransferase activity"/>
    <property type="evidence" value="ECO:0007669"/>
    <property type="project" value="UniProtKB-UniRule"/>
</dbReference>
<dbReference type="CDD" id="cd04472">
    <property type="entry name" value="S1_PNPase"/>
    <property type="match status" value="1"/>
</dbReference>
<dbReference type="FunFam" id="2.40.50.140:FF:000178">
    <property type="entry name" value="Polyribonucleotide nucleotidyltransferase"/>
    <property type="match status" value="1"/>
</dbReference>
<evidence type="ECO:0000256" key="3">
    <source>
        <dbReference type="ARBA" id="ARBA00022679"/>
    </source>
</evidence>
<dbReference type="InterPro" id="IPR015848">
    <property type="entry name" value="PNPase_PH_RNA-bd_bac/org-type"/>
</dbReference>
<comment type="caution">
    <text evidence="11">The sequence shown here is derived from an EMBL/GenBank/DDBJ whole genome shotgun (WGS) entry which is preliminary data.</text>
</comment>
<comment type="function">
    <text evidence="8">Involved in mRNA degradation. Catalyzes the phosphorolysis of single-stranded polyribonucleotides processively in the 3'- to 5'-direction.</text>
</comment>
<evidence type="ECO:0000313" key="12">
    <source>
        <dbReference type="Proteomes" id="UP000283672"/>
    </source>
</evidence>
<dbReference type="PANTHER" id="PTHR11252">
    <property type="entry name" value="POLYRIBONUCLEOTIDE NUCLEOTIDYLTRANSFERASE"/>
    <property type="match status" value="1"/>
</dbReference>
<keyword evidence="4 8" id="KW-0548">Nucleotidyltransferase</keyword>
<dbReference type="InterPro" id="IPR003029">
    <property type="entry name" value="S1_domain"/>
</dbReference>
<dbReference type="NCBIfam" id="TIGR03591">
    <property type="entry name" value="polynuc_phos"/>
    <property type="match status" value="1"/>
</dbReference>
<dbReference type="PROSITE" id="PS50126">
    <property type="entry name" value="S1"/>
    <property type="match status" value="1"/>
</dbReference>
<keyword evidence="5 8" id="KW-0479">Metal-binding</keyword>
<dbReference type="FunFam" id="3.30.1370.10:FF:000001">
    <property type="entry name" value="Polyribonucleotide nucleotidyltransferase"/>
    <property type="match status" value="1"/>
</dbReference>
<evidence type="ECO:0000256" key="6">
    <source>
        <dbReference type="ARBA" id="ARBA00022842"/>
    </source>
</evidence>
<dbReference type="Pfam" id="PF03726">
    <property type="entry name" value="PNPase"/>
    <property type="match status" value="1"/>
</dbReference>
<reference evidence="11 12" key="1">
    <citation type="submission" date="2018-08" db="EMBL/GenBank/DDBJ databases">
        <title>A genome reference for cultivated species of the human gut microbiota.</title>
        <authorList>
            <person name="Zou Y."/>
            <person name="Xue W."/>
            <person name="Luo G."/>
        </authorList>
    </citation>
    <scope>NUCLEOTIDE SEQUENCE [LARGE SCALE GENOMIC DNA]</scope>
    <source>
        <strain evidence="11 12">AF38-11</strain>
    </source>
</reference>
<gene>
    <name evidence="8 11" type="primary">pnp</name>
    <name evidence="11" type="ORF">DW026_11545</name>
</gene>
<sequence>MNVITKSVQLPDGRTITIETGKVAKQADGAAVLRMGNTVLLATVCAAKDAVPGTDFMPLQVDYREQYSAAGRFPGGFTKREGKASDEEILTSRLVDRALRPLFPSNYHAEVYVQVMLLSADGVDQPDALAGFAASAAMACSDIPFEYYISEVRVARINGEYVVNPTFQQMEEADMDIMVGATKDNIMMVEGEMKEVSEQDLIGALKVAAEAIKPMCELQYELAKEKGTDVKREYDHEINDEELREQIKSELYKPAYDINHQALEKHARQDAFDKVLADFLEKYDAAHTDLSEEDLEEKHAEATRYYDDVMRDAMRRCILDEGLRLDGRATTEIRPIWCEVSPLPMPHGSAIFQRGETMSLSTCTLGTKMDEKLIDGVLEKSYQRFLLHYNFPPFSTGEAKAQRGVGRREIGHGHLAWRGLKGQIPTDFPYTVRLVSQILESNGSSSMATVCAGTLALMDAGVPMKKPVSGIAMGLIKNPGEDKYAILSDILGDEDHLGDMDFKTTGTRDGLTATQMDIKCEGLSFEILEEALMQAKAGREHILNCMMETISEPRAEMKPQVPRIVAFDIPKEFIGAVIGPGGKIIQQMQEDTGATITIEETDGKGHVQVSAPNKDSIDAALAKIKAIVAVPEVGEVYEGTVRSIMPYGCFVEILPGKDGLLHISEIDWKRLETVEEAGIKEGDKIKVKLMEIDPKTGKYKLSHRVLMEKPEGYVERERRPRPERGERRGRRDDRHEGRGERPARQPRRYEHRNDEQAPKEFNDSLDHNNDVE</sequence>
<dbReference type="NCBIfam" id="NF008805">
    <property type="entry name" value="PRK11824.1"/>
    <property type="match status" value="1"/>
</dbReference>
<evidence type="ECO:0000313" key="11">
    <source>
        <dbReference type="EMBL" id="RHL35418.1"/>
    </source>
</evidence>
<comment type="similarity">
    <text evidence="1 8">Belongs to the polyribonucleotide nucleotidyltransferase family.</text>
</comment>
<feature type="binding site" evidence="8">
    <location>
        <position position="495"/>
    </location>
    <ligand>
        <name>Mg(2+)</name>
        <dbReference type="ChEBI" id="CHEBI:18420"/>
    </ligand>
</feature>
<proteinExistence type="inferred from homology"/>
<dbReference type="CDD" id="cd11364">
    <property type="entry name" value="RNase_PH_PNPase_2"/>
    <property type="match status" value="1"/>
</dbReference>
<dbReference type="InterPro" id="IPR036345">
    <property type="entry name" value="ExoRNase_PH_dom2_sf"/>
</dbReference>
<dbReference type="InterPro" id="IPR020568">
    <property type="entry name" value="Ribosomal_Su5_D2-typ_SF"/>
</dbReference>
<feature type="domain" description="S1 motif" evidence="10">
    <location>
        <begin position="634"/>
        <end position="704"/>
    </location>
</feature>
<evidence type="ECO:0000256" key="5">
    <source>
        <dbReference type="ARBA" id="ARBA00022723"/>
    </source>
</evidence>
<evidence type="ECO:0000256" key="1">
    <source>
        <dbReference type="ARBA" id="ARBA00007404"/>
    </source>
</evidence>
<accession>A0AA93BMP0</accession>
<dbReference type="Pfam" id="PF03725">
    <property type="entry name" value="RNase_PH_C"/>
    <property type="match status" value="1"/>
</dbReference>
<keyword evidence="2 8" id="KW-0963">Cytoplasm</keyword>
<dbReference type="Gene3D" id="3.30.1370.10">
    <property type="entry name" value="K Homology domain, type 1"/>
    <property type="match status" value="1"/>
</dbReference>